<reference evidence="2" key="1">
    <citation type="journal article" date="2020" name="Ecol. Evol.">
        <title>Genome structure and content of the rice root-knot nematode (Meloidogyne graminicola).</title>
        <authorList>
            <person name="Phan N.T."/>
            <person name="Danchin E.G.J."/>
            <person name="Klopp C."/>
            <person name="Perfus-Barbeoch L."/>
            <person name="Kozlowski D.K."/>
            <person name="Koutsovoulos G.D."/>
            <person name="Lopez-Roques C."/>
            <person name="Bouchez O."/>
            <person name="Zahm M."/>
            <person name="Besnard G."/>
            <person name="Bellafiore S."/>
        </authorList>
    </citation>
    <scope>NUCLEOTIDE SEQUENCE</scope>
    <source>
        <strain evidence="2">VN-18</strain>
    </source>
</reference>
<comment type="caution">
    <text evidence="2">The sequence shown here is derived from an EMBL/GenBank/DDBJ whole genome shotgun (WGS) entry which is preliminary data.</text>
</comment>
<keyword evidence="1" id="KW-0732">Signal</keyword>
<sequence>MNNIKIIIIINLFIFLLFLIENVFGGNCFGSCFEFLSNRDLLQTNSQGQNIQQLNPPLAQTINQNIEPSDIASTSRTTIINEYYEDPLHNENDYNQVLSEKINVSHNQAKMFSHMIVSIYDSLLTNNIQIDLNNLNECAKTLINLREHFIYALDANINSRMPRTSFKLYSFCDELIQTDINNKSLMTLIKISEEYDIANFYCRAAIFLSATNYFLKEINQNNDIFKAIIGKVENIKFEKIEYSQKLNNSLNHLTPIINEMRTILLEDEQLKFNDLNLRSLIENEMTIEKFYEKISELIKIKISLKLNEVEYFIEILFNYFNKLTEHSEELKFKNLMNVNNLENLYKIIDNTNNQIGIYLTKILKNKIEIDCNKLIINENNNEEINKNNKQLIQVLQFCQFGMFLSLGNFLNKSLLNFENKMIIEDEQLLNNSIQIGFNPSGIKEKIIEKKGKIEKIEEKILKYNNEFIPFWNKTKNILIGNEIIDEKNFEDYFNLQSELKIQIEQLSIKKFNNIFKSTYAIYK</sequence>
<accession>A0A8S9ZRF2</accession>
<organism evidence="2 3">
    <name type="scientific">Meloidogyne graminicola</name>
    <dbReference type="NCBI Taxonomy" id="189291"/>
    <lineage>
        <taxon>Eukaryota</taxon>
        <taxon>Metazoa</taxon>
        <taxon>Ecdysozoa</taxon>
        <taxon>Nematoda</taxon>
        <taxon>Chromadorea</taxon>
        <taxon>Rhabditida</taxon>
        <taxon>Tylenchina</taxon>
        <taxon>Tylenchomorpha</taxon>
        <taxon>Tylenchoidea</taxon>
        <taxon>Meloidogynidae</taxon>
        <taxon>Meloidogyninae</taxon>
        <taxon>Meloidogyne</taxon>
    </lineage>
</organism>
<feature type="signal peptide" evidence="1">
    <location>
        <begin position="1"/>
        <end position="25"/>
    </location>
</feature>
<protein>
    <submittedName>
        <fullName evidence="2">Uncharacterized protein</fullName>
    </submittedName>
</protein>
<dbReference type="EMBL" id="JABEBT010000037">
    <property type="protein sequence ID" value="KAF7635814.1"/>
    <property type="molecule type" value="Genomic_DNA"/>
</dbReference>
<dbReference type="OrthoDB" id="5900524at2759"/>
<gene>
    <name evidence="2" type="ORF">Mgra_00004726</name>
</gene>
<evidence type="ECO:0000313" key="2">
    <source>
        <dbReference type="EMBL" id="KAF7635814.1"/>
    </source>
</evidence>
<keyword evidence="3" id="KW-1185">Reference proteome</keyword>
<dbReference type="AlphaFoldDB" id="A0A8S9ZRF2"/>
<evidence type="ECO:0000256" key="1">
    <source>
        <dbReference type="SAM" id="SignalP"/>
    </source>
</evidence>
<feature type="chain" id="PRO_5035800285" evidence="1">
    <location>
        <begin position="26"/>
        <end position="523"/>
    </location>
</feature>
<name>A0A8S9ZRF2_9BILA</name>
<proteinExistence type="predicted"/>
<evidence type="ECO:0000313" key="3">
    <source>
        <dbReference type="Proteomes" id="UP000605970"/>
    </source>
</evidence>
<dbReference type="Proteomes" id="UP000605970">
    <property type="component" value="Unassembled WGS sequence"/>
</dbReference>